<feature type="transmembrane region" description="Helical" evidence="1">
    <location>
        <begin position="135"/>
        <end position="158"/>
    </location>
</feature>
<evidence type="ECO:0000259" key="2">
    <source>
        <dbReference type="Pfam" id="PF20604"/>
    </source>
</evidence>
<evidence type="ECO:0000313" key="3">
    <source>
        <dbReference type="EMBL" id="OWK47502.1"/>
    </source>
</evidence>
<dbReference type="Proteomes" id="UP000214646">
    <property type="component" value="Unassembled WGS sequence"/>
</dbReference>
<proteinExistence type="predicted"/>
<dbReference type="InterPro" id="IPR046477">
    <property type="entry name" value="DUF6798"/>
</dbReference>
<feature type="transmembrane region" description="Helical" evidence="1">
    <location>
        <begin position="339"/>
        <end position="361"/>
    </location>
</feature>
<evidence type="ECO:0000256" key="1">
    <source>
        <dbReference type="SAM" id="Phobius"/>
    </source>
</evidence>
<feature type="domain" description="DUF6798" evidence="2">
    <location>
        <begin position="423"/>
        <end position="456"/>
    </location>
</feature>
<keyword evidence="1" id="KW-0812">Transmembrane</keyword>
<dbReference type="Pfam" id="PF20604">
    <property type="entry name" value="DUF6798"/>
    <property type="match status" value="1"/>
</dbReference>
<name>A0A225E1P1_9BACT</name>
<protein>
    <recommendedName>
        <fullName evidence="2">DUF6798 domain-containing protein</fullName>
    </recommendedName>
</protein>
<feature type="transmembrane region" description="Helical" evidence="1">
    <location>
        <begin position="310"/>
        <end position="332"/>
    </location>
</feature>
<feature type="transmembrane region" description="Helical" evidence="1">
    <location>
        <begin position="278"/>
        <end position="298"/>
    </location>
</feature>
<organism evidence="3 4">
    <name type="scientific">Fimbriiglobus ruber</name>
    <dbReference type="NCBI Taxonomy" id="1908690"/>
    <lineage>
        <taxon>Bacteria</taxon>
        <taxon>Pseudomonadati</taxon>
        <taxon>Planctomycetota</taxon>
        <taxon>Planctomycetia</taxon>
        <taxon>Gemmatales</taxon>
        <taxon>Gemmataceae</taxon>
        <taxon>Fimbriiglobus</taxon>
    </lineage>
</organism>
<keyword evidence="1" id="KW-0472">Membrane</keyword>
<feature type="transmembrane region" description="Helical" evidence="1">
    <location>
        <begin position="202"/>
        <end position="222"/>
    </location>
</feature>
<dbReference type="EMBL" id="NIDE01000001">
    <property type="protein sequence ID" value="OWK47502.1"/>
    <property type="molecule type" value="Genomic_DNA"/>
</dbReference>
<comment type="caution">
    <text evidence="3">The sequence shown here is derived from an EMBL/GenBank/DDBJ whole genome shotgun (WGS) entry which is preliminary data.</text>
</comment>
<sequence length="514" mass="55066">MLFAVTHTQPPLYYSNQNQYFLHGLAAAGYGDLRTDWLANTRDPTPVFSAGIALADRACGEWAFHAAFFALLVVYFLGLWSVAAVLPFRPITTAGRVALAGGLIVVHSAAVRVLSVKLVGVDYPWYAQAGVANQYLLGAGLQPSVFGVLLLVALAAFAGKRYVAAGAFCAAACVFHSTYLLPAGLLVAGMCLGLLLSSQIGGAMRVGTVALVGVLPVIAYTLSTFAPSSPEQFTEAQKVLAWVRIPHHTDVHRWLDGVAWVQIVWAGAGLIAFRRTPLFFPLAVAAVVALLLSVAQVWSGNATFALMFPWRISALLVPLATAAALTGLACFVERIPAGRVIAASIGLTAVAAVGGAAWVYAEHLGYQGSAAEDGLQRHVAQTRQPGDVYLLPCGFPKPPAARGSAAATFVPVPQTGRPAVFELQRFRLATGAATFVDFKSVPYQDAEVLEWRRRVTACERWYATERWDETGVMDEVRADDVTHVVVPAGVHVTSKWLTETYADAAYHVYRLEQK</sequence>
<keyword evidence="4" id="KW-1185">Reference proteome</keyword>
<feature type="transmembrane region" description="Helical" evidence="1">
    <location>
        <begin position="62"/>
        <end position="85"/>
    </location>
</feature>
<gene>
    <name evidence="3" type="ORF">FRUB_01201</name>
</gene>
<dbReference type="AlphaFoldDB" id="A0A225E1P1"/>
<feature type="transmembrane region" description="Helical" evidence="1">
    <location>
        <begin position="165"/>
        <end position="196"/>
    </location>
</feature>
<keyword evidence="1" id="KW-1133">Transmembrane helix</keyword>
<accession>A0A225E1P1</accession>
<reference evidence="4" key="1">
    <citation type="submission" date="2017-06" db="EMBL/GenBank/DDBJ databases">
        <title>Genome analysis of Fimbriiglobus ruber SP5, the first member of the order Planctomycetales with confirmed chitinolytic capability.</title>
        <authorList>
            <person name="Ravin N.V."/>
            <person name="Rakitin A.L."/>
            <person name="Ivanova A.A."/>
            <person name="Beletsky A.V."/>
            <person name="Kulichevskaya I.S."/>
            <person name="Mardanov A.V."/>
            <person name="Dedysh S.N."/>
        </authorList>
    </citation>
    <scope>NUCLEOTIDE SEQUENCE [LARGE SCALE GENOMIC DNA]</scope>
    <source>
        <strain evidence="4">SP5</strain>
    </source>
</reference>
<evidence type="ECO:0000313" key="4">
    <source>
        <dbReference type="Proteomes" id="UP000214646"/>
    </source>
</evidence>
<feature type="transmembrane region" description="Helical" evidence="1">
    <location>
        <begin position="97"/>
        <end position="115"/>
    </location>
</feature>